<dbReference type="HOGENOM" id="CLU_023545_1_0_1"/>
<dbReference type="Ensembl" id="ENSPSIT00000002192.1">
    <property type="protein sequence ID" value="ENSPSIP00000002185.1"/>
    <property type="gene ID" value="ENSPSIG00000002178.1"/>
</dbReference>
<sequence>WGEHLPVEILVRIFQALVAAEGAVPTLCRVARVCRLWYGAASSPALWQRVSVGFCWGGPGEKQAPQTEKRIRTHGGSLGRFSLLRDFALCHWRSQVPFVLQALAESCPLLAALKLSHCSSVSPESLSALAGRCPQLESLNLQNSQVDSAAVVSFLEAAGSRLRQLWLTYSSRMNAVVTALSSGCCPGLHLLEVNTEIKQSSQHLLLSAEQLQAACPQLQVLRLLNVIWSPKPSPRSAPTSLGFPQLEELCLATTSYSFVTDSILQKILQASPRLRVLDLRGCCRVTPKGLQELSCPGEPWGPISGEHWGPRSGRCVGSS</sequence>
<dbReference type="Pfam" id="PF12937">
    <property type="entry name" value="F-box-like"/>
    <property type="match status" value="1"/>
</dbReference>
<dbReference type="PANTHER" id="PTHR38926">
    <property type="entry name" value="F-BOX DOMAIN CONTAINING PROTEIN, EXPRESSED"/>
    <property type="match status" value="1"/>
</dbReference>
<dbReference type="InterPro" id="IPR036047">
    <property type="entry name" value="F-box-like_dom_sf"/>
</dbReference>
<dbReference type="EMBL" id="AGCU01115104">
    <property type="status" value="NOT_ANNOTATED_CDS"/>
    <property type="molecule type" value="Genomic_DNA"/>
</dbReference>
<dbReference type="PANTHER" id="PTHR38926:SF5">
    <property type="entry name" value="F-BOX AND LEUCINE-RICH REPEAT PROTEIN 6"/>
    <property type="match status" value="1"/>
</dbReference>
<organism evidence="4 5">
    <name type="scientific">Pelodiscus sinensis</name>
    <name type="common">Chinese softshell turtle</name>
    <name type="synonym">Trionyx sinensis</name>
    <dbReference type="NCBI Taxonomy" id="13735"/>
    <lineage>
        <taxon>Eukaryota</taxon>
        <taxon>Metazoa</taxon>
        <taxon>Chordata</taxon>
        <taxon>Craniata</taxon>
        <taxon>Vertebrata</taxon>
        <taxon>Euteleostomi</taxon>
        <taxon>Archelosauria</taxon>
        <taxon>Testudinata</taxon>
        <taxon>Testudines</taxon>
        <taxon>Cryptodira</taxon>
        <taxon>Trionychia</taxon>
        <taxon>Trionychidae</taxon>
        <taxon>Pelodiscus</taxon>
    </lineage>
</organism>
<protein>
    <submittedName>
        <fullName evidence="4">F-box and leucine rich repeat protein 6</fullName>
    </submittedName>
</protein>
<accession>K7F2C5</accession>
<dbReference type="FunFam" id="1.20.1280.50:FF:000035">
    <property type="entry name" value="F-box/LRR-repeat protein 6 isoform X2"/>
    <property type="match status" value="1"/>
</dbReference>
<dbReference type="AlphaFoldDB" id="K7F2C5"/>
<feature type="chain" id="PRO_5003901273" evidence="2">
    <location>
        <begin position="23"/>
        <end position="319"/>
    </location>
</feature>
<dbReference type="InterPro" id="IPR001810">
    <property type="entry name" value="F-box_dom"/>
</dbReference>
<keyword evidence="5" id="KW-1185">Reference proteome</keyword>
<dbReference type="GO" id="GO:0019005">
    <property type="term" value="C:SCF ubiquitin ligase complex"/>
    <property type="evidence" value="ECO:0007669"/>
    <property type="project" value="InterPro"/>
</dbReference>
<dbReference type="GeneTree" id="ENSGT00390000009358"/>
<dbReference type="EMBL" id="AGCU01115105">
    <property type="status" value="NOT_ANNOTATED_CDS"/>
    <property type="molecule type" value="Genomic_DNA"/>
</dbReference>
<dbReference type="InterPro" id="IPR006553">
    <property type="entry name" value="Leu-rich_rpt_Cys-con_subtyp"/>
</dbReference>
<dbReference type="Pfam" id="PF13516">
    <property type="entry name" value="LRR_6"/>
    <property type="match status" value="1"/>
</dbReference>
<dbReference type="CDD" id="cd22119">
    <property type="entry name" value="F-box_FBXL6"/>
    <property type="match status" value="1"/>
</dbReference>
<dbReference type="OMA" id="YHGREDI"/>
<reference evidence="5" key="1">
    <citation type="submission" date="2011-10" db="EMBL/GenBank/DDBJ databases">
        <authorList>
            <consortium name="Soft-shell Turtle Genome Consortium"/>
        </authorList>
    </citation>
    <scope>NUCLEOTIDE SEQUENCE [LARGE SCALE GENOMIC DNA]</scope>
    <source>
        <strain evidence="5">Daiwa-1</strain>
    </source>
</reference>
<dbReference type="EMBL" id="AGCU01115103">
    <property type="status" value="NOT_ANNOTATED_CDS"/>
    <property type="molecule type" value="Genomic_DNA"/>
</dbReference>
<dbReference type="Gene3D" id="1.20.1280.50">
    <property type="match status" value="1"/>
</dbReference>
<gene>
    <name evidence="4" type="primary">FBXL6</name>
</gene>
<evidence type="ECO:0000313" key="4">
    <source>
        <dbReference type="Ensembl" id="ENSPSIP00000002185.1"/>
    </source>
</evidence>
<dbReference type="SUPFAM" id="SSF81383">
    <property type="entry name" value="F-box domain"/>
    <property type="match status" value="1"/>
</dbReference>
<evidence type="ECO:0000259" key="3">
    <source>
        <dbReference type="Pfam" id="PF12937"/>
    </source>
</evidence>
<dbReference type="Gene3D" id="3.80.10.10">
    <property type="entry name" value="Ribonuclease Inhibitor"/>
    <property type="match status" value="2"/>
</dbReference>
<dbReference type="Proteomes" id="UP000007267">
    <property type="component" value="Unassembled WGS sequence"/>
</dbReference>
<reference evidence="4" key="4">
    <citation type="submission" date="2025-09" db="UniProtKB">
        <authorList>
            <consortium name="Ensembl"/>
        </authorList>
    </citation>
    <scope>IDENTIFICATION</scope>
</reference>
<dbReference type="SUPFAM" id="SSF52047">
    <property type="entry name" value="RNI-like"/>
    <property type="match status" value="1"/>
</dbReference>
<feature type="domain" description="F-box" evidence="3">
    <location>
        <begin position="4"/>
        <end position="51"/>
    </location>
</feature>
<feature type="signal peptide" evidence="2">
    <location>
        <begin position="1"/>
        <end position="22"/>
    </location>
</feature>
<evidence type="ECO:0000256" key="2">
    <source>
        <dbReference type="SAM" id="SignalP"/>
    </source>
</evidence>
<keyword evidence="1" id="KW-0833">Ubl conjugation pathway</keyword>
<evidence type="ECO:0000256" key="1">
    <source>
        <dbReference type="ARBA" id="ARBA00022786"/>
    </source>
</evidence>
<dbReference type="InterPro" id="IPR047922">
    <property type="entry name" value="FBXL6_F-box"/>
</dbReference>
<dbReference type="EMBL" id="AGCU01115106">
    <property type="status" value="NOT_ANNOTATED_CDS"/>
    <property type="molecule type" value="Genomic_DNA"/>
</dbReference>
<reference evidence="4" key="3">
    <citation type="submission" date="2025-08" db="UniProtKB">
        <authorList>
            <consortium name="Ensembl"/>
        </authorList>
    </citation>
    <scope>IDENTIFICATION</scope>
</reference>
<evidence type="ECO:0000313" key="5">
    <source>
        <dbReference type="Proteomes" id="UP000007267"/>
    </source>
</evidence>
<proteinExistence type="predicted"/>
<reference evidence="5" key="2">
    <citation type="journal article" date="2013" name="Nat. Genet.">
        <title>The draft genomes of soft-shell turtle and green sea turtle yield insights into the development and evolution of the turtle-specific body plan.</title>
        <authorList>
            <person name="Wang Z."/>
            <person name="Pascual-Anaya J."/>
            <person name="Zadissa A."/>
            <person name="Li W."/>
            <person name="Niimura Y."/>
            <person name="Huang Z."/>
            <person name="Li C."/>
            <person name="White S."/>
            <person name="Xiong Z."/>
            <person name="Fang D."/>
            <person name="Wang B."/>
            <person name="Ming Y."/>
            <person name="Chen Y."/>
            <person name="Zheng Y."/>
            <person name="Kuraku S."/>
            <person name="Pignatelli M."/>
            <person name="Herrero J."/>
            <person name="Beal K."/>
            <person name="Nozawa M."/>
            <person name="Li Q."/>
            <person name="Wang J."/>
            <person name="Zhang H."/>
            <person name="Yu L."/>
            <person name="Shigenobu S."/>
            <person name="Wang J."/>
            <person name="Liu J."/>
            <person name="Flicek P."/>
            <person name="Searle S."/>
            <person name="Wang J."/>
            <person name="Kuratani S."/>
            <person name="Yin Y."/>
            <person name="Aken B."/>
            <person name="Zhang G."/>
            <person name="Irie N."/>
        </authorList>
    </citation>
    <scope>NUCLEOTIDE SEQUENCE [LARGE SCALE GENOMIC DNA]</scope>
    <source>
        <strain evidence="5">Daiwa-1</strain>
    </source>
</reference>
<keyword evidence="2" id="KW-0732">Signal</keyword>
<dbReference type="EMBL" id="AGCU01115107">
    <property type="status" value="NOT_ANNOTATED_CDS"/>
    <property type="molecule type" value="Genomic_DNA"/>
</dbReference>
<dbReference type="SMART" id="SM00367">
    <property type="entry name" value="LRR_CC"/>
    <property type="match status" value="3"/>
</dbReference>
<dbReference type="InterPro" id="IPR032675">
    <property type="entry name" value="LRR_dom_sf"/>
</dbReference>
<dbReference type="STRING" id="13735.ENSPSIP00000002185"/>
<dbReference type="eggNOG" id="KOG1947">
    <property type="taxonomic scope" value="Eukaryota"/>
</dbReference>
<name>K7F2C5_PELSI</name>
<dbReference type="InterPro" id="IPR001611">
    <property type="entry name" value="Leu-rich_rpt"/>
</dbReference>